<dbReference type="EMBL" id="VXBP01008816">
    <property type="protein sequence ID" value="NXO02872.1"/>
    <property type="molecule type" value="Genomic_DNA"/>
</dbReference>
<evidence type="ECO:0000313" key="5">
    <source>
        <dbReference type="Proteomes" id="UP000565785"/>
    </source>
</evidence>
<dbReference type="Gene3D" id="2.60.120.10">
    <property type="entry name" value="Jelly Rolls"/>
    <property type="match status" value="1"/>
</dbReference>
<dbReference type="InterPro" id="IPR014710">
    <property type="entry name" value="RmlC-like_jellyroll"/>
</dbReference>
<comment type="caution">
    <text evidence="4">The sequence shown here is derived from an EMBL/GenBank/DDBJ whole genome shotgun (WGS) entry which is preliminary data.</text>
</comment>
<keyword evidence="4" id="KW-0223">Dioxygenase</keyword>
<name>A0A7L1NSC5_RHICY</name>
<feature type="non-terminal residue" evidence="4">
    <location>
        <position position="245"/>
    </location>
</feature>
<evidence type="ECO:0000256" key="3">
    <source>
        <dbReference type="ARBA" id="ARBA00023004"/>
    </source>
</evidence>
<proteinExistence type="predicted"/>
<dbReference type="GO" id="GO:0046872">
    <property type="term" value="F:metal ion binding"/>
    <property type="evidence" value="ECO:0007669"/>
    <property type="project" value="UniProtKB-KW"/>
</dbReference>
<dbReference type="Proteomes" id="UP000565785">
    <property type="component" value="Unassembled WGS sequence"/>
</dbReference>
<organism evidence="4 5">
    <name type="scientific">Rhinopomastus cyanomelas</name>
    <name type="common">Common scimitarbill</name>
    <dbReference type="NCBI Taxonomy" id="113115"/>
    <lineage>
        <taxon>Eukaryota</taxon>
        <taxon>Metazoa</taxon>
        <taxon>Chordata</taxon>
        <taxon>Craniata</taxon>
        <taxon>Vertebrata</taxon>
        <taxon>Euteleostomi</taxon>
        <taxon>Archelosauria</taxon>
        <taxon>Archosauria</taxon>
        <taxon>Dinosauria</taxon>
        <taxon>Saurischia</taxon>
        <taxon>Theropoda</taxon>
        <taxon>Coelurosauria</taxon>
        <taxon>Aves</taxon>
        <taxon>Neognathae</taxon>
        <taxon>Neoaves</taxon>
        <taxon>Telluraves</taxon>
        <taxon>Coraciimorphae</taxon>
        <taxon>Bucerotiformes</taxon>
        <taxon>Rhinopomastidae</taxon>
        <taxon>Rhinopomastus</taxon>
    </lineage>
</organism>
<protein>
    <submittedName>
        <fullName evidence="4">AEDO dioxygenase</fullName>
    </submittedName>
</protein>
<feature type="non-terminal residue" evidence="4">
    <location>
        <position position="1"/>
    </location>
</feature>
<reference evidence="4 5" key="1">
    <citation type="submission" date="2019-09" db="EMBL/GenBank/DDBJ databases">
        <title>Bird 10,000 Genomes (B10K) Project - Family phase.</title>
        <authorList>
            <person name="Zhang G."/>
        </authorList>
    </citation>
    <scope>NUCLEOTIDE SEQUENCE [LARGE SCALE GENOMIC DNA]</scope>
    <source>
        <strain evidence="4">B10K-DU-002-35</strain>
        <tissue evidence="4">Muscle</tissue>
    </source>
</reference>
<sequence>MPRDNMASLIQRVARQARLTFRSPAGPAFGENLHRLQQLLDEVRAEDLHLAPRGPSAAAAAGGGGVPWGGSVPPVSYMHICETESFSMGVFLLRSGACIPLHDHPGMNGMLKVLYGTLRIACMDTLPPGATSAAPPTTTPAAGPCLRALFRSRQQYTPASPPCLLSPHSDNLHQIDAVDGPAAFLDILAPPYDPQHGRDCHYYRLLEGPPVGTEPPALPREVWLVETPQAADFWCGGEPYPGPRV</sequence>
<dbReference type="GO" id="GO:0005739">
    <property type="term" value="C:mitochondrion"/>
    <property type="evidence" value="ECO:0007669"/>
    <property type="project" value="TreeGrafter"/>
</dbReference>
<keyword evidence="2" id="KW-0560">Oxidoreductase</keyword>
<dbReference type="AlphaFoldDB" id="A0A7L1NSC5"/>
<dbReference type="OrthoDB" id="271433at2759"/>
<gene>
    <name evidence="4" type="primary">Ado</name>
    <name evidence="4" type="ORF">RHICYA_R15093</name>
</gene>
<dbReference type="InterPro" id="IPR012864">
    <property type="entry name" value="PCO/ADO"/>
</dbReference>
<dbReference type="GO" id="GO:0016702">
    <property type="term" value="F:oxidoreductase activity, acting on single donors with incorporation of molecular oxygen, incorporation of two atoms of oxygen"/>
    <property type="evidence" value="ECO:0007669"/>
    <property type="project" value="InterPro"/>
</dbReference>
<dbReference type="Pfam" id="PF07847">
    <property type="entry name" value="PCO_ADO"/>
    <property type="match status" value="1"/>
</dbReference>
<dbReference type="PANTHER" id="PTHR22966:SF61">
    <property type="entry name" value="2-AMINOETHANETHIOL DIOXYGENASE"/>
    <property type="match status" value="1"/>
</dbReference>
<keyword evidence="5" id="KW-1185">Reference proteome</keyword>
<keyword evidence="1" id="KW-0479">Metal-binding</keyword>
<evidence type="ECO:0000256" key="1">
    <source>
        <dbReference type="ARBA" id="ARBA00022723"/>
    </source>
</evidence>
<dbReference type="SUPFAM" id="SSF51182">
    <property type="entry name" value="RmlC-like cupins"/>
    <property type="match status" value="1"/>
</dbReference>
<accession>A0A7L1NSC5</accession>
<evidence type="ECO:0000256" key="2">
    <source>
        <dbReference type="ARBA" id="ARBA00023002"/>
    </source>
</evidence>
<dbReference type="InterPro" id="IPR011051">
    <property type="entry name" value="RmlC_Cupin_sf"/>
</dbReference>
<dbReference type="CDD" id="cd20289">
    <property type="entry name" value="cupin_ADO"/>
    <property type="match status" value="1"/>
</dbReference>
<evidence type="ECO:0000313" key="4">
    <source>
        <dbReference type="EMBL" id="NXO02872.1"/>
    </source>
</evidence>
<dbReference type="PANTHER" id="PTHR22966">
    <property type="entry name" value="2-AMINOETHANETHIOL DIOXYGENASE"/>
    <property type="match status" value="1"/>
</dbReference>
<keyword evidence="3" id="KW-0408">Iron</keyword>